<reference evidence="1 2" key="1">
    <citation type="submission" date="2020-07" db="EMBL/GenBank/DDBJ databases">
        <title>The complete genome of Paracoccus pantotrophus ACCC 10489.</title>
        <authorList>
            <person name="Si Y."/>
        </authorList>
    </citation>
    <scope>NUCLEOTIDE SEQUENCE [LARGE SCALE GENOMIC DNA]</scope>
    <source>
        <strain evidence="1 2">ACCC10489</strain>
    </source>
</reference>
<evidence type="ECO:0008006" key="3">
    <source>
        <dbReference type="Google" id="ProtNLM"/>
    </source>
</evidence>
<gene>
    <name evidence="1" type="ORF">HYQ43_17115</name>
</gene>
<dbReference type="EMBL" id="CP058690">
    <property type="protein sequence ID" value="QLH16478.1"/>
    <property type="molecule type" value="Genomic_DNA"/>
</dbReference>
<organism evidence="1 2">
    <name type="scientific">Paracoccus pantotrophus</name>
    <name type="common">Thiosphaera pantotropha</name>
    <dbReference type="NCBI Taxonomy" id="82367"/>
    <lineage>
        <taxon>Bacteria</taxon>
        <taxon>Pseudomonadati</taxon>
        <taxon>Pseudomonadota</taxon>
        <taxon>Alphaproteobacteria</taxon>
        <taxon>Rhodobacterales</taxon>
        <taxon>Paracoccaceae</taxon>
        <taxon>Paracoccus</taxon>
    </lineage>
</organism>
<evidence type="ECO:0000313" key="1">
    <source>
        <dbReference type="EMBL" id="QLH16478.1"/>
    </source>
</evidence>
<accession>A0A7H9C043</accession>
<proteinExistence type="predicted"/>
<protein>
    <recommendedName>
        <fullName evidence="3">PhiE125 gp8 family phage protein</fullName>
    </recommendedName>
</protein>
<dbReference type="Gene3D" id="1.10.3230.30">
    <property type="entry name" value="Phage gp6-like head-tail connector protein"/>
    <property type="match status" value="1"/>
</dbReference>
<dbReference type="AlphaFoldDB" id="A0A7H9C043"/>
<name>A0A7H9C043_PARPN</name>
<dbReference type="Proteomes" id="UP000509322">
    <property type="component" value="Chromosome 2"/>
</dbReference>
<sequence>MISRSTDLPIDLDAAKKVLRVDFDDDDDMIRDLIDGETRRYEDFARRIVAQTVFRFRSAGWFTRIPIDIDPIRSIAGVFYLDPDMQEVALASAAYRFVPCSQGGYLGIYSDWPRPDLADVAFPVWFDVVAGADLPADSPAVAPLDPADRMNILHMVKQIYDHDDPLTEEQLRRRFSGRRLLW</sequence>
<evidence type="ECO:0000313" key="2">
    <source>
        <dbReference type="Proteomes" id="UP000509322"/>
    </source>
</evidence>